<evidence type="ECO:0000313" key="3">
    <source>
        <dbReference type="Proteomes" id="UP000677537"/>
    </source>
</evidence>
<protein>
    <submittedName>
        <fullName evidence="2">Tripartite tricarboxylate transporter substrate binding protein</fullName>
    </submittedName>
</protein>
<organism evidence="2 3">
    <name type="scientific">Roseomonas indoligenes</name>
    <dbReference type="NCBI Taxonomy" id="2820811"/>
    <lineage>
        <taxon>Bacteria</taxon>
        <taxon>Pseudomonadati</taxon>
        <taxon>Pseudomonadota</taxon>
        <taxon>Alphaproteobacteria</taxon>
        <taxon>Acetobacterales</taxon>
        <taxon>Roseomonadaceae</taxon>
        <taxon>Roseomonas</taxon>
    </lineage>
</organism>
<dbReference type="Gene3D" id="3.40.190.150">
    <property type="entry name" value="Bordetella uptake gene, domain 1"/>
    <property type="match status" value="1"/>
</dbReference>
<reference evidence="2" key="1">
    <citation type="submission" date="2021-03" db="EMBL/GenBank/DDBJ databases">
        <authorList>
            <person name="So Y."/>
        </authorList>
    </citation>
    <scope>NUCLEOTIDE SEQUENCE</scope>
    <source>
        <strain evidence="2">SG15</strain>
    </source>
</reference>
<dbReference type="EMBL" id="JAGIZA010000017">
    <property type="protein sequence ID" value="MBP0495445.1"/>
    <property type="molecule type" value="Genomic_DNA"/>
</dbReference>
<name>A0A940S804_9PROT</name>
<dbReference type="AlphaFoldDB" id="A0A940S804"/>
<gene>
    <name evidence="2" type="ORF">J5Y10_21855</name>
</gene>
<dbReference type="Gene3D" id="3.40.190.10">
    <property type="entry name" value="Periplasmic binding protein-like II"/>
    <property type="match status" value="1"/>
</dbReference>
<comment type="caution">
    <text evidence="2">The sequence shown here is derived from an EMBL/GenBank/DDBJ whole genome shotgun (WGS) entry which is preliminary data.</text>
</comment>
<dbReference type="RefSeq" id="WP_209376245.1">
    <property type="nucleotide sequence ID" value="NZ_JAGIZA010000017.1"/>
</dbReference>
<dbReference type="InterPro" id="IPR042100">
    <property type="entry name" value="Bug_dom1"/>
</dbReference>
<dbReference type="PIRSF" id="PIRSF017082">
    <property type="entry name" value="YflP"/>
    <property type="match status" value="1"/>
</dbReference>
<evidence type="ECO:0000256" key="1">
    <source>
        <dbReference type="ARBA" id="ARBA00006987"/>
    </source>
</evidence>
<evidence type="ECO:0000313" key="2">
    <source>
        <dbReference type="EMBL" id="MBP0495445.1"/>
    </source>
</evidence>
<sequence length="333" mass="35577">MDDRTEPPRGITRRGLGMAALGTALASPALAQRAWPAERPIEVVVPFTPGGGSDLIARATLPFVQRLLPGSNFIISNRPGASGQTGNEFVFNARPDGYLLTVVTSPTLVTIPIERATRYRAGEFSFIANVVDDPGGIWVRPASPYHGLAELLEATRRKPEGLSYGTTGVGSDDHLLVLDIAQKVPGTRFVHVPFNSSAPMQTALLGGHLDFGSYNMSEGYEGLTDGRSRCLAQAGAARWHKASGVPTLQEAGVALSGGGAQRGICGPPGLPAEIHGRLVEAYRTVLADPAFLAEADRLGMPIRAILGDEYRAFTLGREAEFRKLWAEKPWREG</sequence>
<dbReference type="Pfam" id="PF03401">
    <property type="entry name" value="TctC"/>
    <property type="match status" value="1"/>
</dbReference>
<dbReference type="CDD" id="cd07012">
    <property type="entry name" value="PBP2_Bug_TTT"/>
    <property type="match status" value="1"/>
</dbReference>
<keyword evidence="3" id="KW-1185">Reference proteome</keyword>
<dbReference type="PANTHER" id="PTHR42928">
    <property type="entry name" value="TRICARBOXYLATE-BINDING PROTEIN"/>
    <property type="match status" value="1"/>
</dbReference>
<dbReference type="SUPFAM" id="SSF53850">
    <property type="entry name" value="Periplasmic binding protein-like II"/>
    <property type="match status" value="1"/>
</dbReference>
<accession>A0A940S804</accession>
<dbReference type="Proteomes" id="UP000677537">
    <property type="component" value="Unassembled WGS sequence"/>
</dbReference>
<dbReference type="PANTHER" id="PTHR42928:SF5">
    <property type="entry name" value="BLR1237 PROTEIN"/>
    <property type="match status" value="1"/>
</dbReference>
<proteinExistence type="inferred from homology"/>
<comment type="similarity">
    <text evidence="1">Belongs to the UPF0065 (bug) family.</text>
</comment>
<dbReference type="InterPro" id="IPR005064">
    <property type="entry name" value="BUG"/>
</dbReference>